<evidence type="ECO:0000313" key="2">
    <source>
        <dbReference type="Proteomes" id="UP000601435"/>
    </source>
</evidence>
<accession>A0A812RIW8</accession>
<dbReference type="OrthoDB" id="371494at2759"/>
<feature type="non-terminal residue" evidence="1">
    <location>
        <position position="114"/>
    </location>
</feature>
<gene>
    <name evidence="1" type="ORF">SNEC2469_LOCUS12085</name>
</gene>
<protein>
    <submittedName>
        <fullName evidence="1">Uncharacterized protein</fullName>
    </submittedName>
</protein>
<dbReference type="Proteomes" id="UP000601435">
    <property type="component" value="Unassembled WGS sequence"/>
</dbReference>
<name>A0A812RIW8_9DINO</name>
<reference evidence="1" key="1">
    <citation type="submission" date="2021-02" db="EMBL/GenBank/DDBJ databases">
        <authorList>
            <person name="Dougan E. K."/>
            <person name="Rhodes N."/>
            <person name="Thang M."/>
            <person name="Chan C."/>
        </authorList>
    </citation>
    <scope>NUCLEOTIDE SEQUENCE</scope>
</reference>
<sequence>ALASGRCASGISDISQVRPFGMPSPGEQNAAVPSGLLGASGVSDISQVRPFGGPMPVEANPPGAMPSGCVGASGVSDISQVRPFGVPTAGVGCCGGQSNKVIDASLPPTLPPSP</sequence>
<dbReference type="EMBL" id="CAJNJA010019139">
    <property type="protein sequence ID" value="CAE7439551.1"/>
    <property type="molecule type" value="Genomic_DNA"/>
</dbReference>
<proteinExistence type="predicted"/>
<organism evidence="1 2">
    <name type="scientific">Symbiodinium necroappetens</name>
    <dbReference type="NCBI Taxonomy" id="1628268"/>
    <lineage>
        <taxon>Eukaryota</taxon>
        <taxon>Sar</taxon>
        <taxon>Alveolata</taxon>
        <taxon>Dinophyceae</taxon>
        <taxon>Suessiales</taxon>
        <taxon>Symbiodiniaceae</taxon>
        <taxon>Symbiodinium</taxon>
    </lineage>
</organism>
<evidence type="ECO:0000313" key="1">
    <source>
        <dbReference type="EMBL" id="CAE7439551.1"/>
    </source>
</evidence>
<keyword evidence="2" id="KW-1185">Reference proteome</keyword>
<dbReference type="AlphaFoldDB" id="A0A812RIW8"/>
<feature type="non-terminal residue" evidence="1">
    <location>
        <position position="1"/>
    </location>
</feature>
<comment type="caution">
    <text evidence="1">The sequence shown here is derived from an EMBL/GenBank/DDBJ whole genome shotgun (WGS) entry which is preliminary data.</text>
</comment>